<dbReference type="Proteomes" id="UP000430670">
    <property type="component" value="Unassembled WGS sequence"/>
</dbReference>
<comment type="caution">
    <text evidence="1">The sequence shown here is derived from an EMBL/GenBank/DDBJ whole genome shotgun (WGS) entry which is preliminary data.</text>
</comment>
<name>A0A6I3SS05_HELMO</name>
<keyword evidence="2" id="KW-1185">Reference proteome</keyword>
<reference evidence="1 2" key="1">
    <citation type="submission" date="2019-11" db="EMBL/GenBank/DDBJ databases">
        <title>Whole-genome sequence of a the green, strictly anaerobic photosynthetic bacterium Heliobacillus mobilis DSM 6151.</title>
        <authorList>
            <person name="Kyndt J.A."/>
            <person name="Meyer T.E."/>
        </authorList>
    </citation>
    <scope>NUCLEOTIDE SEQUENCE [LARGE SCALE GENOMIC DNA]</scope>
    <source>
        <strain evidence="1 2">DSM 6151</strain>
    </source>
</reference>
<protein>
    <submittedName>
        <fullName evidence="1">Uncharacterized protein</fullName>
    </submittedName>
</protein>
<evidence type="ECO:0000313" key="2">
    <source>
        <dbReference type="Proteomes" id="UP000430670"/>
    </source>
</evidence>
<proteinExistence type="predicted"/>
<dbReference type="AlphaFoldDB" id="A0A6I3SS05"/>
<dbReference type="RefSeq" id="WP_155477918.1">
    <property type="nucleotide sequence ID" value="NZ_WNKU01000038.1"/>
</dbReference>
<accession>A0A6I3SS05</accession>
<dbReference type="EMBL" id="WNKU01000038">
    <property type="protein sequence ID" value="MTV50837.1"/>
    <property type="molecule type" value="Genomic_DNA"/>
</dbReference>
<evidence type="ECO:0000313" key="1">
    <source>
        <dbReference type="EMBL" id="MTV50837.1"/>
    </source>
</evidence>
<dbReference type="OrthoDB" id="2339732at2"/>
<organism evidence="1 2">
    <name type="scientific">Heliobacterium mobile</name>
    <name type="common">Heliobacillus mobilis</name>
    <dbReference type="NCBI Taxonomy" id="28064"/>
    <lineage>
        <taxon>Bacteria</taxon>
        <taxon>Bacillati</taxon>
        <taxon>Bacillota</taxon>
        <taxon>Clostridia</taxon>
        <taxon>Eubacteriales</taxon>
        <taxon>Heliobacteriaceae</taxon>
        <taxon>Heliobacterium</taxon>
    </lineage>
</organism>
<gene>
    <name evidence="1" type="ORF">GJ688_18050</name>
</gene>
<sequence length="291" mass="33753">MDIRHKLYPYPVLSAFSDDYVDSQFISNVQVDKNIKEIVFTINILMDNKKLINLIEEEKAEYLIHIECSQTSYRAIFTTKEIEIVKNIPESKLNGKVAICSFIVAKEYLEEYTNDSFNEDYENTSFNIDRGSILAIGGQINVEITKEAEELSKIPSVFSILRRDTDENTCMKIEINSDKIKLWLSKKDFNNYISMANIPNFQPILHSILIVPALIYTFETLKSLGSNGMDEYDSYRWFKAFEKMFKKWNIKFDCEVLEKEGSYELAQKILDYPISRALVSLINIGVEDEEA</sequence>